<proteinExistence type="inferred from homology"/>
<dbReference type="InterPro" id="IPR024052">
    <property type="entry name" value="Phosphopentomutase_DeoB_cap_sf"/>
</dbReference>
<dbReference type="Gene3D" id="3.30.70.1250">
    <property type="entry name" value="Phosphopentomutase"/>
    <property type="match status" value="1"/>
</dbReference>
<organism evidence="8 9">
    <name type="scientific">Jutongia huaianensis</name>
    <dbReference type="NCBI Taxonomy" id="2763668"/>
    <lineage>
        <taxon>Bacteria</taxon>
        <taxon>Bacillati</taxon>
        <taxon>Bacillota</taxon>
        <taxon>Clostridia</taxon>
        <taxon>Lachnospirales</taxon>
        <taxon>Lachnospiraceae</taxon>
        <taxon>Jutongia</taxon>
    </lineage>
</organism>
<comment type="subcellular location">
    <subcellularLocation>
        <location evidence="5">Cytoplasm</location>
    </subcellularLocation>
</comment>
<name>A0ABR7N4E3_9FIRM</name>
<comment type="similarity">
    <text evidence="1 5">Belongs to the phosphopentomutase family.</text>
</comment>
<dbReference type="PANTHER" id="PTHR21110:SF0">
    <property type="entry name" value="PHOSPHOPENTOMUTASE"/>
    <property type="match status" value="1"/>
</dbReference>
<keyword evidence="2 5" id="KW-0479">Metal-binding</keyword>
<dbReference type="EC" id="5.4.2.7" evidence="5 6"/>
<dbReference type="RefSeq" id="WP_249298523.1">
    <property type="nucleotide sequence ID" value="NZ_JACRSX010000023.1"/>
</dbReference>
<evidence type="ECO:0000256" key="4">
    <source>
        <dbReference type="ARBA" id="ARBA00023235"/>
    </source>
</evidence>
<dbReference type="NCBIfam" id="NF003766">
    <property type="entry name" value="PRK05362.1"/>
    <property type="match status" value="1"/>
</dbReference>
<comment type="cofactor">
    <cofactor evidence="5">
        <name>Mn(2+)</name>
        <dbReference type="ChEBI" id="CHEBI:29035"/>
    </cofactor>
    <text evidence="5">Binds 2 manganese ions.</text>
</comment>
<feature type="binding site" evidence="5">
    <location>
        <position position="288"/>
    </location>
    <ligand>
        <name>Mn(2+)</name>
        <dbReference type="ChEBI" id="CHEBI:29035"/>
        <label>2</label>
    </ligand>
</feature>
<feature type="binding site" evidence="5">
    <location>
        <position position="341"/>
    </location>
    <ligand>
        <name>Mn(2+)</name>
        <dbReference type="ChEBI" id="CHEBI:29035"/>
        <label>2</label>
    </ligand>
</feature>
<sequence>MSKRVFLIVLDSVGIGEAPDAADFGDVGSHTVYAASTDEHFYMPHMQKLGFFAIDGNRVHERHEWAKKQITPAGAVMRMQESSRGKDTTIGHWEIAGIISPKAMPTFPNGFPKDLIHSLESETGRKVLCNMPYSGTEVIEKYGKEHMETGNIIVYTSADSVLQIAAHEDIIPVEELYKICETARRLCQGPYAVGRVIARPFIGTPGHFTRTSRRHDFSLTPPRDTMLDNIKNAGQDVLAVGKINDIFAGKGVTKMTRTEDNEDGINKTLAYMDEDFHGLCFINLVDFDMKYGHRNDVPGYAAALSYFDKRLPEIMAKLRPEDILMITADHGCDPSTPSTDHSREYTPLVIAGEPVLPDTNLGTRPTFADIGTTICDYLKVPQKLDGTSFLKNILK</sequence>
<dbReference type="PANTHER" id="PTHR21110">
    <property type="entry name" value="PHOSPHOPENTOMUTASE"/>
    <property type="match status" value="1"/>
</dbReference>
<comment type="caution">
    <text evidence="8">The sequence shown here is derived from an EMBL/GenBank/DDBJ whole genome shotgun (WGS) entry which is preliminary data.</text>
</comment>
<accession>A0ABR7N4E3</accession>
<dbReference type="InterPro" id="IPR010045">
    <property type="entry name" value="DeoB"/>
</dbReference>
<evidence type="ECO:0000259" key="7">
    <source>
        <dbReference type="Pfam" id="PF01676"/>
    </source>
</evidence>
<dbReference type="NCBIfam" id="TIGR01696">
    <property type="entry name" value="deoB"/>
    <property type="match status" value="1"/>
</dbReference>
<dbReference type="SUPFAM" id="SSF143856">
    <property type="entry name" value="DeoB insert domain-like"/>
    <property type="match status" value="1"/>
</dbReference>
<gene>
    <name evidence="5" type="primary">deoB</name>
    <name evidence="8" type="ORF">H8704_12810</name>
</gene>
<dbReference type="SUPFAM" id="SSF53649">
    <property type="entry name" value="Alkaline phosphatase-like"/>
    <property type="match status" value="1"/>
</dbReference>
<evidence type="ECO:0000256" key="2">
    <source>
        <dbReference type="ARBA" id="ARBA00022723"/>
    </source>
</evidence>
<comment type="catalytic activity">
    <reaction evidence="5">
        <text>alpha-D-ribose 1-phosphate = D-ribose 5-phosphate</text>
        <dbReference type="Rhea" id="RHEA:18793"/>
        <dbReference type="ChEBI" id="CHEBI:57720"/>
        <dbReference type="ChEBI" id="CHEBI:78346"/>
        <dbReference type="EC" id="5.4.2.7"/>
    </reaction>
</comment>
<dbReference type="Gene3D" id="3.40.720.10">
    <property type="entry name" value="Alkaline Phosphatase, subunit A"/>
    <property type="match status" value="1"/>
</dbReference>
<feature type="binding site" evidence="5">
    <location>
        <position position="11"/>
    </location>
    <ligand>
        <name>Mn(2+)</name>
        <dbReference type="ChEBI" id="CHEBI:29035"/>
        <label>1</label>
    </ligand>
</feature>
<feature type="binding site" evidence="5">
    <location>
        <position position="329"/>
    </location>
    <ligand>
        <name>Mn(2+)</name>
        <dbReference type="ChEBI" id="CHEBI:29035"/>
        <label>1</label>
    </ligand>
</feature>
<feature type="domain" description="Metalloenzyme" evidence="7">
    <location>
        <begin position="3"/>
        <end position="380"/>
    </location>
</feature>
<protein>
    <recommendedName>
        <fullName evidence="5 6">Phosphopentomutase</fullName>
        <ecNumber evidence="5 6">5.4.2.7</ecNumber>
    </recommendedName>
    <alternativeName>
        <fullName evidence="5">Phosphodeoxyribomutase</fullName>
    </alternativeName>
</protein>
<evidence type="ECO:0000313" key="9">
    <source>
        <dbReference type="Proteomes" id="UP000606193"/>
    </source>
</evidence>
<comment type="pathway">
    <text evidence="5">Carbohydrate degradation; 2-deoxy-D-ribose 1-phosphate degradation; D-glyceraldehyde 3-phosphate and acetaldehyde from 2-deoxy-alpha-D-ribose 1-phosphate: step 1/2.</text>
</comment>
<feature type="binding site" evidence="5">
    <location>
        <position position="330"/>
    </location>
    <ligand>
        <name>Mn(2+)</name>
        <dbReference type="ChEBI" id="CHEBI:29035"/>
        <label>1</label>
    </ligand>
</feature>
<dbReference type="InterPro" id="IPR006124">
    <property type="entry name" value="Metalloenzyme"/>
</dbReference>
<dbReference type="HAMAP" id="MF_00740">
    <property type="entry name" value="Phosphopentomut"/>
    <property type="match status" value="1"/>
</dbReference>
<comment type="function">
    <text evidence="5">Isomerase that catalyzes the conversion of deoxy-ribose 1-phosphate (dRib-1-P) and ribose 1-phosphate (Rib-1-P) to deoxy-ribose 5-phosphate (dRib-5-P) and ribose 5-phosphate (Rib-5-P), respectively.</text>
</comment>
<dbReference type="CDD" id="cd16009">
    <property type="entry name" value="PPM"/>
    <property type="match status" value="1"/>
</dbReference>
<dbReference type="Proteomes" id="UP000606193">
    <property type="component" value="Unassembled WGS sequence"/>
</dbReference>
<evidence type="ECO:0000256" key="1">
    <source>
        <dbReference type="ARBA" id="ARBA00010373"/>
    </source>
</evidence>
<evidence type="ECO:0000256" key="6">
    <source>
        <dbReference type="NCBIfam" id="TIGR01696"/>
    </source>
</evidence>
<dbReference type="EMBL" id="JACRSX010000023">
    <property type="protein sequence ID" value="MBC8563492.1"/>
    <property type="molecule type" value="Genomic_DNA"/>
</dbReference>
<comment type="catalytic activity">
    <reaction evidence="5">
        <text>2-deoxy-alpha-D-ribose 1-phosphate = 2-deoxy-D-ribose 5-phosphate</text>
        <dbReference type="Rhea" id="RHEA:27658"/>
        <dbReference type="ChEBI" id="CHEBI:57259"/>
        <dbReference type="ChEBI" id="CHEBI:62877"/>
        <dbReference type="EC" id="5.4.2.7"/>
    </reaction>
</comment>
<keyword evidence="9" id="KW-1185">Reference proteome</keyword>
<feature type="binding site" evidence="5">
    <location>
        <position position="293"/>
    </location>
    <ligand>
        <name>Mn(2+)</name>
        <dbReference type="ChEBI" id="CHEBI:29035"/>
        <label>2</label>
    </ligand>
</feature>
<evidence type="ECO:0000256" key="3">
    <source>
        <dbReference type="ARBA" id="ARBA00023211"/>
    </source>
</evidence>
<dbReference type="InterPro" id="IPR017850">
    <property type="entry name" value="Alkaline_phosphatase_core_sf"/>
</dbReference>
<keyword evidence="4 5" id="KW-0413">Isomerase</keyword>
<dbReference type="GO" id="GO:0008973">
    <property type="term" value="F:phosphopentomutase activity"/>
    <property type="evidence" value="ECO:0007669"/>
    <property type="project" value="UniProtKB-EC"/>
</dbReference>
<reference evidence="8 9" key="1">
    <citation type="submission" date="2020-08" db="EMBL/GenBank/DDBJ databases">
        <title>Genome public.</title>
        <authorList>
            <person name="Liu C."/>
            <person name="Sun Q."/>
        </authorList>
    </citation>
    <scope>NUCLEOTIDE SEQUENCE [LARGE SCALE GENOMIC DNA]</scope>
    <source>
        <strain evidence="8 9">NSJ-37</strain>
    </source>
</reference>
<evidence type="ECO:0000256" key="5">
    <source>
        <dbReference type="HAMAP-Rule" id="MF_00740"/>
    </source>
</evidence>
<dbReference type="PIRSF" id="PIRSF001491">
    <property type="entry name" value="Ppentomutase"/>
    <property type="match status" value="1"/>
</dbReference>
<evidence type="ECO:0000313" key="8">
    <source>
        <dbReference type="EMBL" id="MBC8563492.1"/>
    </source>
</evidence>
<keyword evidence="5" id="KW-0963">Cytoplasm</keyword>
<keyword evidence="3 5" id="KW-0464">Manganese</keyword>
<dbReference type="Pfam" id="PF01676">
    <property type="entry name" value="Metalloenzyme"/>
    <property type="match status" value="1"/>
</dbReference>